<dbReference type="Gene3D" id="1.10.630.10">
    <property type="entry name" value="Cytochrome P450"/>
    <property type="match status" value="1"/>
</dbReference>
<dbReference type="PRINTS" id="PR00463">
    <property type="entry name" value="EP450I"/>
</dbReference>
<evidence type="ECO:0000256" key="7">
    <source>
        <dbReference type="RuleBase" id="RU000461"/>
    </source>
</evidence>
<dbReference type="RefSeq" id="WP_380841148.1">
    <property type="nucleotide sequence ID" value="NZ_JBHSFP010000009.1"/>
</dbReference>
<keyword evidence="5 7" id="KW-0408">Iron</keyword>
<comment type="similarity">
    <text evidence="1 7">Belongs to the cytochrome P450 family.</text>
</comment>
<dbReference type="InterPro" id="IPR050196">
    <property type="entry name" value="Cytochrome_P450_Monoox"/>
</dbReference>
<protein>
    <submittedName>
        <fullName evidence="8">Cytochrome P450</fullName>
    </submittedName>
</protein>
<dbReference type="PROSITE" id="PS00086">
    <property type="entry name" value="CYTOCHROME_P450"/>
    <property type="match status" value="1"/>
</dbReference>
<evidence type="ECO:0000256" key="3">
    <source>
        <dbReference type="ARBA" id="ARBA00022723"/>
    </source>
</evidence>
<dbReference type="Pfam" id="PF00067">
    <property type="entry name" value="p450"/>
    <property type="match status" value="1"/>
</dbReference>
<reference evidence="9" key="1">
    <citation type="journal article" date="2019" name="Int. J. Syst. Evol. Microbiol.">
        <title>The Global Catalogue of Microorganisms (GCM) 10K type strain sequencing project: providing services to taxonomists for standard genome sequencing and annotation.</title>
        <authorList>
            <consortium name="The Broad Institute Genomics Platform"/>
            <consortium name="The Broad Institute Genome Sequencing Center for Infectious Disease"/>
            <person name="Wu L."/>
            <person name="Ma J."/>
        </authorList>
    </citation>
    <scope>NUCLEOTIDE SEQUENCE [LARGE SCALE GENOMIC DNA]</scope>
    <source>
        <strain evidence="9">CGMCC 4.7132</strain>
    </source>
</reference>
<dbReference type="PANTHER" id="PTHR24291">
    <property type="entry name" value="CYTOCHROME P450 FAMILY 4"/>
    <property type="match status" value="1"/>
</dbReference>
<dbReference type="PRINTS" id="PR00385">
    <property type="entry name" value="P450"/>
</dbReference>
<evidence type="ECO:0000256" key="2">
    <source>
        <dbReference type="ARBA" id="ARBA00022617"/>
    </source>
</evidence>
<keyword evidence="9" id="KW-1185">Reference proteome</keyword>
<dbReference type="EMBL" id="JBHSFP010000009">
    <property type="protein sequence ID" value="MFC4532358.1"/>
    <property type="molecule type" value="Genomic_DNA"/>
</dbReference>
<evidence type="ECO:0000256" key="6">
    <source>
        <dbReference type="ARBA" id="ARBA00023033"/>
    </source>
</evidence>
<keyword evidence="2 7" id="KW-0349">Heme</keyword>
<keyword evidence="4 7" id="KW-0560">Oxidoreductase</keyword>
<proteinExistence type="inferred from homology"/>
<keyword evidence="3 7" id="KW-0479">Metal-binding</keyword>
<organism evidence="8 9">
    <name type="scientific">Sphaerisporangium dianthi</name>
    <dbReference type="NCBI Taxonomy" id="1436120"/>
    <lineage>
        <taxon>Bacteria</taxon>
        <taxon>Bacillati</taxon>
        <taxon>Actinomycetota</taxon>
        <taxon>Actinomycetes</taxon>
        <taxon>Streptosporangiales</taxon>
        <taxon>Streptosporangiaceae</taxon>
        <taxon>Sphaerisporangium</taxon>
    </lineage>
</organism>
<evidence type="ECO:0000256" key="5">
    <source>
        <dbReference type="ARBA" id="ARBA00023004"/>
    </source>
</evidence>
<dbReference type="InterPro" id="IPR017972">
    <property type="entry name" value="Cyt_P450_CS"/>
</dbReference>
<keyword evidence="6 7" id="KW-0503">Monooxygenase</keyword>
<evidence type="ECO:0000256" key="1">
    <source>
        <dbReference type="ARBA" id="ARBA00010617"/>
    </source>
</evidence>
<evidence type="ECO:0000313" key="8">
    <source>
        <dbReference type="EMBL" id="MFC4532358.1"/>
    </source>
</evidence>
<name>A0ABV9CJ91_9ACTN</name>
<evidence type="ECO:0000313" key="9">
    <source>
        <dbReference type="Proteomes" id="UP001596004"/>
    </source>
</evidence>
<dbReference type="InterPro" id="IPR001128">
    <property type="entry name" value="Cyt_P450"/>
</dbReference>
<dbReference type="PANTHER" id="PTHR24291:SF50">
    <property type="entry name" value="BIFUNCTIONAL ALBAFLAVENONE MONOOXYGENASE_TERPENE SYNTHASE"/>
    <property type="match status" value="1"/>
</dbReference>
<sequence length="442" mass="49456">MTPKIVRDPANGLAQLAMRAGGQIERLRLGPFHLYLVTHPDHVQHILRHNQANYARQGMFWRPLNRLFGQGILSDGPTWESSRKILQPLFTAQWVSSLGEAIAKTVDERVGALEEHARSGQVIDARHEMAAVVNQSVIRVLFGDRISSQDTERLISAYHAADSAVTFRMLMPFMPYALPMPGDRAFMDAVRRVDEVVLPVIDKAKRDTRAGAGVDIVTALCQAREADGRPRGDRRIRDDLVSMYASAYVTTASTLTWLWPVLDAHPEVAAKLYAEIDRVVGAGPAAPSHLPELRYTKMVLQEILRLYPAAWLFPRMARESEQVGGVRIKAGSMVLISTYATHRLEEFWDRPLDFDPERFSPDAPQRRHRYAYFPFGGGAHQCIGQHLFYLDTPLIVAAILSRFRPVLLSRGPFTPAPTALLRPRGKVELRLIPAGTGPRGAR</sequence>
<dbReference type="SUPFAM" id="SSF48264">
    <property type="entry name" value="Cytochrome P450"/>
    <property type="match status" value="1"/>
</dbReference>
<accession>A0ABV9CJ91</accession>
<evidence type="ECO:0000256" key="4">
    <source>
        <dbReference type="ARBA" id="ARBA00023002"/>
    </source>
</evidence>
<dbReference type="Proteomes" id="UP001596004">
    <property type="component" value="Unassembled WGS sequence"/>
</dbReference>
<dbReference type="InterPro" id="IPR002401">
    <property type="entry name" value="Cyt_P450_E_grp-I"/>
</dbReference>
<gene>
    <name evidence="8" type="ORF">ACFO60_16415</name>
</gene>
<comment type="caution">
    <text evidence="8">The sequence shown here is derived from an EMBL/GenBank/DDBJ whole genome shotgun (WGS) entry which is preliminary data.</text>
</comment>
<dbReference type="InterPro" id="IPR036396">
    <property type="entry name" value="Cyt_P450_sf"/>
</dbReference>